<organism evidence="1 2">
    <name type="scientific">Campylobacter vulpis</name>
    <dbReference type="NCBI Taxonomy" id="1655500"/>
    <lineage>
        <taxon>Bacteria</taxon>
        <taxon>Pseudomonadati</taxon>
        <taxon>Campylobacterota</taxon>
        <taxon>Epsilonproteobacteria</taxon>
        <taxon>Campylobacterales</taxon>
        <taxon>Campylobacteraceae</taxon>
        <taxon>Campylobacter</taxon>
    </lineage>
</organism>
<dbReference type="RefSeq" id="WP_099460833.1">
    <property type="nucleotide sequence ID" value="NZ_LDWY01000002.1"/>
</dbReference>
<reference evidence="2" key="1">
    <citation type="submission" date="2015-06" db="EMBL/GenBank/DDBJ databases">
        <authorList>
            <person name="Parisi A."/>
            <person name="Chiara M."/>
            <person name="Florio D."/>
            <person name="Miccolupo A."/>
            <person name="Manzari C."/>
            <person name="Mion D."/>
            <person name="Caruso M."/>
            <person name="D'erchia A.M."/>
            <person name="Zanoni R."/>
        </authorList>
    </citation>
    <scope>NUCLEOTIDE SEQUENCE [LARGE SCALE GENOMIC DNA]</scope>
    <source>
        <strain evidence="2">73/13</strain>
    </source>
</reference>
<comment type="caution">
    <text evidence="1">The sequence shown here is derived from an EMBL/GenBank/DDBJ whole genome shotgun (WGS) entry which is preliminary data.</text>
</comment>
<dbReference type="AlphaFoldDB" id="A0A2G4R732"/>
<accession>A0A2G4R732</accession>
<protein>
    <recommendedName>
        <fullName evidence="3">ParA family protein</fullName>
    </recommendedName>
</protein>
<dbReference type="Proteomes" id="UP000237472">
    <property type="component" value="Unassembled WGS sequence"/>
</dbReference>
<dbReference type="OrthoDB" id="7827693at2"/>
<dbReference type="Gene3D" id="3.40.50.300">
    <property type="entry name" value="P-loop containing nucleotide triphosphate hydrolases"/>
    <property type="match status" value="1"/>
</dbReference>
<proteinExistence type="predicted"/>
<sequence>MIISIINKKGGVGKTPFAFSIAKDLGYFLQSNDNSIIEKIYPEKAKILPTPKKIDNCVYDFGGFVEKGVLSIVKESNVVIIPCTSNYNSLLRTLETLNEIGNDDRVCILVTDYRDEKEKKQICETLESNFTDLNLFFFKFSKIIENSMSSGASFTELYNENNLSRLSYTNFFNEYQRLLHFIRKERA</sequence>
<dbReference type="EMBL" id="LDWY01000002">
    <property type="protein sequence ID" value="PHY92376.1"/>
    <property type="molecule type" value="Genomic_DNA"/>
</dbReference>
<dbReference type="SUPFAM" id="SSF52540">
    <property type="entry name" value="P-loop containing nucleoside triphosphate hydrolases"/>
    <property type="match status" value="1"/>
</dbReference>
<evidence type="ECO:0000313" key="2">
    <source>
        <dbReference type="Proteomes" id="UP000237472"/>
    </source>
</evidence>
<evidence type="ECO:0000313" key="1">
    <source>
        <dbReference type="EMBL" id="PHY92376.1"/>
    </source>
</evidence>
<gene>
    <name evidence="1" type="ORF">AA994_00525</name>
</gene>
<evidence type="ECO:0008006" key="3">
    <source>
        <dbReference type="Google" id="ProtNLM"/>
    </source>
</evidence>
<name>A0A2G4R732_9BACT</name>
<dbReference type="InterPro" id="IPR027417">
    <property type="entry name" value="P-loop_NTPase"/>
</dbReference>